<dbReference type="EMBL" id="JBCNJP010000006">
    <property type="protein sequence ID" value="KAK9078284.1"/>
    <property type="molecule type" value="Genomic_DNA"/>
</dbReference>
<protein>
    <recommendedName>
        <fullName evidence="1">RRM domain-containing protein</fullName>
    </recommendedName>
</protein>
<dbReference type="GO" id="GO:0003723">
    <property type="term" value="F:RNA binding"/>
    <property type="evidence" value="ECO:0007669"/>
    <property type="project" value="InterPro"/>
</dbReference>
<dbReference type="SUPFAM" id="SSF54928">
    <property type="entry name" value="RNA-binding domain, RBD"/>
    <property type="match status" value="1"/>
</dbReference>
<gene>
    <name evidence="2" type="ORF">SSX86_002341</name>
</gene>
<evidence type="ECO:0000313" key="2">
    <source>
        <dbReference type="EMBL" id="KAK9078284.1"/>
    </source>
</evidence>
<dbReference type="Proteomes" id="UP001408789">
    <property type="component" value="Unassembled WGS sequence"/>
</dbReference>
<organism evidence="2 3">
    <name type="scientific">Deinandra increscens subsp. villosa</name>
    <dbReference type="NCBI Taxonomy" id="3103831"/>
    <lineage>
        <taxon>Eukaryota</taxon>
        <taxon>Viridiplantae</taxon>
        <taxon>Streptophyta</taxon>
        <taxon>Embryophyta</taxon>
        <taxon>Tracheophyta</taxon>
        <taxon>Spermatophyta</taxon>
        <taxon>Magnoliopsida</taxon>
        <taxon>eudicotyledons</taxon>
        <taxon>Gunneridae</taxon>
        <taxon>Pentapetalae</taxon>
        <taxon>asterids</taxon>
        <taxon>campanulids</taxon>
        <taxon>Asterales</taxon>
        <taxon>Asteraceae</taxon>
        <taxon>Asteroideae</taxon>
        <taxon>Heliantheae alliance</taxon>
        <taxon>Madieae</taxon>
        <taxon>Madiinae</taxon>
        <taxon>Deinandra</taxon>
    </lineage>
</organism>
<accession>A0AAP0H9I3</accession>
<evidence type="ECO:0000259" key="1">
    <source>
        <dbReference type="Pfam" id="PF00076"/>
    </source>
</evidence>
<dbReference type="Pfam" id="PF00076">
    <property type="entry name" value="RRM_1"/>
    <property type="match status" value="1"/>
</dbReference>
<dbReference type="Gene3D" id="3.30.70.330">
    <property type="match status" value="1"/>
</dbReference>
<dbReference type="InterPro" id="IPR000504">
    <property type="entry name" value="RRM_dom"/>
</dbReference>
<dbReference type="InterPro" id="IPR012677">
    <property type="entry name" value="Nucleotide-bd_a/b_plait_sf"/>
</dbReference>
<dbReference type="InterPro" id="IPR035979">
    <property type="entry name" value="RBD_domain_sf"/>
</dbReference>
<comment type="caution">
    <text evidence="2">The sequence shown here is derived from an EMBL/GenBank/DDBJ whole genome shotgun (WGS) entry which is preliminary data.</text>
</comment>
<sequence>MRGAEESGWRKVERKKSGRSEKASELHEIVSYYIYNLPSDCRKEWIWDACKSMGRVVDFYISRRRSRVGDVFGFIKFEDVGDIWSLEKKLCNVKIGNLKISVNLEKFGRDGKRVFKEVPLGPVSGTRVPSTSPPSKSWAQPAFKDRSFASVVGGLSVGGKSKLVDLGDRLFPTWCE</sequence>
<feature type="domain" description="RRM" evidence="1">
    <location>
        <begin position="33"/>
        <end position="83"/>
    </location>
</feature>
<reference evidence="2 3" key="1">
    <citation type="submission" date="2024-04" db="EMBL/GenBank/DDBJ databases">
        <title>The reference genome of an endangered Asteraceae, Deinandra increscens subsp. villosa, native to the Central Coast of California.</title>
        <authorList>
            <person name="Guilliams M."/>
            <person name="Hasenstab-Lehman K."/>
            <person name="Meyer R."/>
            <person name="Mcevoy S."/>
        </authorList>
    </citation>
    <scope>NUCLEOTIDE SEQUENCE [LARGE SCALE GENOMIC DNA]</scope>
    <source>
        <tissue evidence="2">Leaf</tissue>
    </source>
</reference>
<keyword evidence="3" id="KW-1185">Reference proteome</keyword>
<evidence type="ECO:0000313" key="3">
    <source>
        <dbReference type="Proteomes" id="UP001408789"/>
    </source>
</evidence>
<name>A0AAP0H9I3_9ASTR</name>
<dbReference type="AlphaFoldDB" id="A0AAP0H9I3"/>
<dbReference type="CDD" id="cd00590">
    <property type="entry name" value="RRM_SF"/>
    <property type="match status" value="1"/>
</dbReference>
<proteinExistence type="predicted"/>